<sequence>MMHNMSNQFFNFIAKYIAEYFQEKSLMAGERYYLQLNSQEDIETFIQSLNGIITTDTFSYKLKSGEDYTTPLISYERTPDLIIAYNSPEITPDFLVTLRNRVSDQEVGTVWEGKSLLLLITGELDSITGGSISLQSENMPFHTNELSKKVKTEIAETIVDKTDKIVLSKYIDQLDEERKTHFINFYDYRDILEIVMKGSLSINDYSKMELFKDKELSTFKGGNLQKRLEKNREIFTAVKRIKELNLDESELEKYFMTKDIPTFKKEDWEEVPFQSVYKSYEARQNLNKKTRVELKELKLPDHIKSFSRRLSDTAAGKRKHQVIIFTDNQEEIELEAFISIEHSEKSSLQSSYLKKGRLADIEIKKNRLKIHFPEIGKEPLFEKIVYKHEDSTTLSVELHICILPLITNVLDRFQYSYEVNVRSKQLVIPMGDYKVQFGEVGEESQVTLRENGEIIDYPGESLLTCKVDEKLAESEEVIRFYLKVSDISLPIELQGDKSVLVPINAARLAQVRREEKMAFTYDDGKVVSNEFHFSLSSSYRNFIEIEIEWLKNGVASGFYQNGSFIKNESIILPDDLREAYSRFLTSFFKQAPSLHTWSRETVDRAVKYLKVFNQHVSSISEEKPAGRIGLNVFYLGAIHTPEEIWLTPFNPLNVAFRLQQEKEIEQEKIDLTILERLRPDSLLPYIFGESNQVYSPDTQQSIPGWVVYKTIDLANVADADLFLNKVVKDKLSQFEKHFTYYFLSQSKAPFKMNIVNVLNDYQAIRGLLQWYIEKLDKNPIEPFVLQVFIYRTNLGESSAELFSSLKDANELSQSFQLKLKTTNTDLSEDEIFKIIQRNVSFYIKEEIRDLEYAHVTFYKMHAKQQFAVQQMNQLESGVSMQGLYSSVPSRKFEEDYRSGFGTKDLNIDGNLLLATSYYINELAANMENGASNTYVKGRGIVSRTSYEDIDMIENILEHSVWATFVDPGVELDFFENLFEDLIVIHYSDQYSSSTKYDAITVTKKSKQFFGAIQDYLNKLPIQSGINPSKIHSIISDFNTINGEWLLKIVGSRGQYTREKLSIIAAIKVALAYLDHERILWVPVSLEEILRVAGAVSLNKRNGVFTAKNLGVSGQHSDDLLVIGLEQKQEELVIHLYPIEVKVGRNESSVMKKAQEQIEKTVRLLREELINKQDGFMKKFHQNFFVQLFISNAKRMNETNFFPAREYDLPASLLEKLKSGEYEFSLDLRSYIGQGGIISFKTETTMRTNKLQEDILKINLPEDDVGESLLKSIDEIEKWLFIDSSELVRENVLKYSYGNNEEEALGENKVNRIMKYFS</sequence>
<accession>A0A6I1FLG5</accession>
<evidence type="ECO:0000313" key="2">
    <source>
        <dbReference type="Proteomes" id="UP000429595"/>
    </source>
</evidence>
<comment type="caution">
    <text evidence="1">The sequence shown here is derived from an EMBL/GenBank/DDBJ whole genome shotgun (WGS) entry which is preliminary data.</text>
</comment>
<dbReference type="EMBL" id="WEIO01000004">
    <property type="protein sequence ID" value="KAB7707117.1"/>
    <property type="molecule type" value="Genomic_DNA"/>
</dbReference>
<keyword evidence="2" id="KW-1185">Reference proteome</keyword>
<name>A0A6I1FLG5_9BACI</name>
<evidence type="ECO:0000313" key="1">
    <source>
        <dbReference type="EMBL" id="KAB7707117.1"/>
    </source>
</evidence>
<dbReference type="NCBIfam" id="TIGR03237">
    <property type="entry name" value="dnd_assoc_2"/>
    <property type="match status" value="1"/>
</dbReference>
<gene>
    <name evidence="1" type="primary">dptH</name>
    <name evidence="1" type="ORF">F9802_08890</name>
</gene>
<dbReference type="Proteomes" id="UP000429595">
    <property type="component" value="Unassembled WGS sequence"/>
</dbReference>
<proteinExistence type="predicted"/>
<organism evidence="1 2">
    <name type="scientific">Bacillus aerolatus</name>
    <dbReference type="NCBI Taxonomy" id="2653354"/>
    <lineage>
        <taxon>Bacteria</taxon>
        <taxon>Bacillati</taxon>
        <taxon>Bacillota</taxon>
        <taxon>Bacilli</taxon>
        <taxon>Bacillales</taxon>
        <taxon>Bacillaceae</taxon>
        <taxon>Bacillus</taxon>
    </lineage>
</organism>
<reference evidence="1 2" key="1">
    <citation type="submission" date="2019-10" db="EMBL/GenBank/DDBJ databases">
        <title>Bacillus aerolatum sp. nov., isolated from bioaerosol of sport playgrounds.</title>
        <authorList>
            <person name="Chen P."/>
            <person name="Zhang G."/>
        </authorList>
    </citation>
    <scope>NUCLEOTIDE SEQUENCE [LARGE SCALE GENOMIC DNA]</scope>
    <source>
        <strain evidence="1 2">CX253</strain>
    </source>
</reference>
<protein>
    <submittedName>
        <fullName evidence="1">DNA phosphorothioation-dependent restriction protein DptH</fullName>
    </submittedName>
</protein>
<dbReference type="InterPro" id="IPR017646">
    <property type="entry name" value="Dnd_assoc_2"/>
</dbReference>